<evidence type="ECO:0000256" key="1">
    <source>
        <dbReference type="SAM" id="Phobius"/>
    </source>
</evidence>
<feature type="non-terminal residue" evidence="2">
    <location>
        <position position="1"/>
    </location>
</feature>
<reference evidence="2" key="1">
    <citation type="submission" date="2022-03" db="EMBL/GenBank/DDBJ databases">
        <authorList>
            <person name="Lindestad O."/>
        </authorList>
    </citation>
    <scope>NUCLEOTIDE SEQUENCE</scope>
</reference>
<keyword evidence="1" id="KW-0472">Membrane</keyword>
<accession>A0A8S4QIN3</accession>
<comment type="caution">
    <text evidence="2">The sequence shown here is derived from an EMBL/GenBank/DDBJ whole genome shotgun (WGS) entry which is preliminary data.</text>
</comment>
<feature type="transmembrane region" description="Helical" evidence="1">
    <location>
        <begin position="25"/>
        <end position="48"/>
    </location>
</feature>
<proteinExistence type="predicted"/>
<dbReference type="AlphaFoldDB" id="A0A8S4QIN3"/>
<keyword evidence="3" id="KW-1185">Reference proteome</keyword>
<protein>
    <submittedName>
        <fullName evidence="2">Jg11466 protein</fullName>
    </submittedName>
</protein>
<keyword evidence="1" id="KW-0812">Transmembrane</keyword>
<sequence>GMNLPDEYVEMLNDRLLSSLRLVDILIPVAIALSCLVLLVGVTILIIAKRNTNKNKNG</sequence>
<dbReference type="EMBL" id="CAKXAJ010007892">
    <property type="protein sequence ID" value="CAH2210589.1"/>
    <property type="molecule type" value="Genomic_DNA"/>
</dbReference>
<organism evidence="2 3">
    <name type="scientific">Pararge aegeria aegeria</name>
    <dbReference type="NCBI Taxonomy" id="348720"/>
    <lineage>
        <taxon>Eukaryota</taxon>
        <taxon>Metazoa</taxon>
        <taxon>Ecdysozoa</taxon>
        <taxon>Arthropoda</taxon>
        <taxon>Hexapoda</taxon>
        <taxon>Insecta</taxon>
        <taxon>Pterygota</taxon>
        <taxon>Neoptera</taxon>
        <taxon>Endopterygota</taxon>
        <taxon>Lepidoptera</taxon>
        <taxon>Glossata</taxon>
        <taxon>Ditrysia</taxon>
        <taxon>Papilionoidea</taxon>
        <taxon>Nymphalidae</taxon>
        <taxon>Satyrinae</taxon>
        <taxon>Satyrini</taxon>
        <taxon>Parargina</taxon>
        <taxon>Pararge</taxon>
    </lineage>
</organism>
<keyword evidence="1" id="KW-1133">Transmembrane helix</keyword>
<evidence type="ECO:0000313" key="3">
    <source>
        <dbReference type="Proteomes" id="UP000838756"/>
    </source>
</evidence>
<dbReference type="OrthoDB" id="195015at2759"/>
<name>A0A8S4QIN3_9NEOP</name>
<evidence type="ECO:0000313" key="2">
    <source>
        <dbReference type="EMBL" id="CAH2210589.1"/>
    </source>
</evidence>
<gene>
    <name evidence="2" type="primary">jg11466</name>
    <name evidence="2" type="ORF">PAEG_LOCUS2479</name>
</gene>
<dbReference type="Proteomes" id="UP000838756">
    <property type="component" value="Unassembled WGS sequence"/>
</dbReference>